<gene>
    <name evidence="1" type="ORF">LARSCL_LOCUS4607</name>
</gene>
<dbReference type="Proteomes" id="UP001497382">
    <property type="component" value="Unassembled WGS sequence"/>
</dbReference>
<evidence type="ECO:0008006" key="3">
    <source>
        <dbReference type="Google" id="ProtNLM"/>
    </source>
</evidence>
<dbReference type="AlphaFoldDB" id="A0AAV1ZCJ7"/>
<protein>
    <recommendedName>
        <fullName evidence="3">Mos1 transposase HTH domain-containing protein</fullName>
    </recommendedName>
</protein>
<evidence type="ECO:0000313" key="1">
    <source>
        <dbReference type="EMBL" id="CAL1269185.1"/>
    </source>
</evidence>
<reference evidence="1 2" key="1">
    <citation type="submission" date="2024-04" db="EMBL/GenBank/DDBJ databases">
        <authorList>
            <person name="Rising A."/>
            <person name="Reimegard J."/>
            <person name="Sonavane S."/>
            <person name="Akerstrom W."/>
            <person name="Nylinder S."/>
            <person name="Hedman E."/>
            <person name="Kallberg Y."/>
        </authorList>
    </citation>
    <scope>NUCLEOTIDE SEQUENCE [LARGE SCALE GENOMIC DNA]</scope>
</reference>
<evidence type="ECO:0000313" key="2">
    <source>
        <dbReference type="Proteomes" id="UP001497382"/>
    </source>
</evidence>
<sequence length="76" mass="8879">MGVSVDSPAKCELGRIIRFLNPEIQRRMSRVYGDSSISDDFIHEWCRKFKDGRTNVYDEGGQRTQDCRHRRPCSTN</sequence>
<accession>A0AAV1ZCJ7</accession>
<comment type="caution">
    <text evidence="1">The sequence shown here is derived from an EMBL/GenBank/DDBJ whole genome shotgun (WGS) entry which is preliminary data.</text>
</comment>
<proteinExistence type="predicted"/>
<name>A0AAV1ZCJ7_9ARAC</name>
<organism evidence="1 2">
    <name type="scientific">Larinioides sclopetarius</name>
    <dbReference type="NCBI Taxonomy" id="280406"/>
    <lineage>
        <taxon>Eukaryota</taxon>
        <taxon>Metazoa</taxon>
        <taxon>Ecdysozoa</taxon>
        <taxon>Arthropoda</taxon>
        <taxon>Chelicerata</taxon>
        <taxon>Arachnida</taxon>
        <taxon>Araneae</taxon>
        <taxon>Araneomorphae</taxon>
        <taxon>Entelegynae</taxon>
        <taxon>Araneoidea</taxon>
        <taxon>Araneidae</taxon>
        <taxon>Larinioides</taxon>
    </lineage>
</organism>
<dbReference type="EMBL" id="CAXIEN010000039">
    <property type="protein sequence ID" value="CAL1269185.1"/>
    <property type="molecule type" value="Genomic_DNA"/>
</dbReference>
<keyword evidence="2" id="KW-1185">Reference proteome</keyword>